<keyword evidence="2" id="KW-1185">Reference proteome</keyword>
<evidence type="ECO:0000313" key="2">
    <source>
        <dbReference type="Proteomes" id="UP000189970"/>
    </source>
</evidence>
<gene>
    <name evidence="1" type="ORF">BW731_06070</name>
</gene>
<organism evidence="1 2">
    <name type="scientific">Vagococcus martis</name>
    <dbReference type="NCBI Taxonomy" id="1768210"/>
    <lineage>
        <taxon>Bacteria</taxon>
        <taxon>Bacillati</taxon>
        <taxon>Bacillota</taxon>
        <taxon>Bacilli</taxon>
        <taxon>Lactobacillales</taxon>
        <taxon>Enterococcaceae</taxon>
        <taxon>Vagococcus</taxon>
    </lineage>
</organism>
<dbReference type="AlphaFoldDB" id="A0A1V4DH56"/>
<name>A0A1V4DH56_9ENTE</name>
<proteinExistence type="predicted"/>
<sequence>MNNNTRKLLNLTDESLIFNEDWLSREARNNRSVNMITGRLVNKDKQCKKCGFDQSVKNGLFVNYCW</sequence>
<protein>
    <submittedName>
        <fullName evidence="1">Uncharacterized protein</fullName>
    </submittedName>
</protein>
<dbReference type="EMBL" id="MVAB01000001">
    <property type="protein sequence ID" value="OPF87781.1"/>
    <property type="molecule type" value="Genomic_DNA"/>
</dbReference>
<evidence type="ECO:0000313" key="1">
    <source>
        <dbReference type="EMBL" id="OPF87781.1"/>
    </source>
</evidence>
<dbReference type="Proteomes" id="UP000189970">
    <property type="component" value="Unassembled WGS sequence"/>
</dbReference>
<comment type="caution">
    <text evidence="1">The sequence shown here is derived from an EMBL/GenBank/DDBJ whole genome shotgun (WGS) entry which is preliminary data.</text>
</comment>
<dbReference type="RefSeq" id="WP_079346551.1">
    <property type="nucleotide sequence ID" value="NZ_MVAB01000001.1"/>
</dbReference>
<reference evidence="1 2" key="1">
    <citation type="submission" date="2017-02" db="EMBL/GenBank/DDBJ databases">
        <title>Vagococcus cremeus sp. nov., isolated from the small intestine of a marten, Martes flavigula.</title>
        <authorList>
            <person name="Tak E.J."/>
            <person name="Bae J.-W."/>
        </authorList>
    </citation>
    <scope>NUCLEOTIDE SEQUENCE [LARGE SCALE GENOMIC DNA]</scope>
    <source>
        <strain evidence="1 2">D7T301</strain>
    </source>
</reference>
<accession>A0A1V4DH56</accession>